<gene>
    <name evidence="1" type="ORF">F511_44138</name>
</gene>
<proteinExistence type="predicted"/>
<keyword evidence="2" id="KW-1185">Reference proteome</keyword>
<reference evidence="1 2" key="1">
    <citation type="journal article" date="2015" name="Proc. Natl. Acad. Sci. U.S.A.">
        <title>The resurrection genome of Boea hygrometrica: A blueprint for survival of dehydration.</title>
        <authorList>
            <person name="Xiao L."/>
            <person name="Yang G."/>
            <person name="Zhang L."/>
            <person name="Yang X."/>
            <person name="Zhao S."/>
            <person name="Ji Z."/>
            <person name="Zhou Q."/>
            <person name="Hu M."/>
            <person name="Wang Y."/>
            <person name="Chen M."/>
            <person name="Xu Y."/>
            <person name="Jin H."/>
            <person name="Xiao X."/>
            <person name="Hu G."/>
            <person name="Bao F."/>
            <person name="Hu Y."/>
            <person name="Wan P."/>
            <person name="Li L."/>
            <person name="Deng X."/>
            <person name="Kuang T."/>
            <person name="Xiang C."/>
            <person name="Zhu J.K."/>
            <person name="Oliver M.J."/>
            <person name="He Y."/>
        </authorList>
    </citation>
    <scope>NUCLEOTIDE SEQUENCE [LARGE SCALE GENOMIC DNA]</scope>
    <source>
        <strain evidence="2">cv. XS01</strain>
    </source>
</reference>
<dbReference type="AlphaFoldDB" id="A0A2Z7A5V9"/>
<dbReference type="EMBL" id="KV018872">
    <property type="protein sequence ID" value="KZV16651.1"/>
    <property type="molecule type" value="Genomic_DNA"/>
</dbReference>
<protein>
    <submittedName>
        <fullName evidence="1">Uncharacterized protein</fullName>
    </submittedName>
</protein>
<evidence type="ECO:0000313" key="1">
    <source>
        <dbReference type="EMBL" id="KZV16651.1"/>
    </source>
</evidence>
<name>A0A2Z7A5V9_9LAMI</name>
<sequence>MEKTIDWNSRSYSNLQLLRSSSASRSTNPNWYQLKELSKTNPAPPISLQKTTEIDDNLMEKGSVNSTNRGFLWKGDRKCRVEKMTKCRYSESQHRLIQISSTTQILALRQKSLRSGLNDKSNLAFL</sequence>
<evidence type="ECO:0000313" key="2">
    <source>
        <dbReference type="Proteomes" id="UP000250235"/>
    </source>
</evidence>
<accession>A0A2Z7A5V9</accession>
<organism evidence="1 2">
    <name type="scientific">Dorcoceras hygrometricum</name>
    <dbReference type="NCBI Taxonomy" id="472368"/>
    <lineage>
        <taxon>Eukaryota</taxon>
        <taxon>Viridiplantae</taxon>
        <taxon>Streptophyta</taxon>
        <taxon>Embryophyta</taxon>
        <taxon>Tracheophyta</taxon>
        <taxon>Spermatophyta</taxon>
        <taxon>Magnoliopsida</taxon>
        <taxon>eudicotyledons</taxon>
        <taxon>Gunneridae</taxon>
        <taxon>Pentapetalae</taxon>
        <taxon>asterids</taxon>
        <taxon>lamiids</taxon>
        <taxon>Lamiales</taxon>
        <taxon>Gesneriaceae</taxon>
        <taxon>Didymocarpoideae</taxon>
        <taxon>Trichosporeae</taxon>
        <taxon>Loxocarpinae</taxon>
        <taxon>Dorcoceras</taxon>
    </lineage>
</organism>
<dbReference type="Proteomes" id="UP000250235">
    <property type="component" value="Unassembled WGS sequence"/>
</dbReference>